<keyword evidence="3" id="KW-1185">Reference proteome</keyword>
<sequence>MGRPFGGNPLIYGGMSGLGILKNRRVFFSFHYADIMRVNNVRMCQEFSGTILGGGGRGIEFYDASLWEKKKLEGEEALRQMIRQGVKNTSVVCVLAGSMTWERPWVRYEIARSVINNKGLLVVHINGINHHARRSPDGNGPNPLWYMGIYEAGGRFYLCEREGVAGNWVQYARHRDPVSVPRYIRAPGRGQIMELSSFAMEYDWRNAGAANIGRWIDAAAQQAGRR</sequence>
<reference evidence="2 3" key="1">
    <citation type="submission" date="2019-03" db="EMBL/GenBank/DDBJ databases">
        <title>Genomic Encyclopedia of Type Strains, Phase IV (KMG-IV): sequencing the most valuable type-strain genomes for metagenomic binning, comparative biology and taxonomic classification.</title>
        <authorList>
            <person name="Goeker M."/>
        </authorList>
    </citation>
    <scope>NUCLEOTIDE SEQUENCE [LARGE SCALE GENOMIC DNA]</scope>
    <source>
        <strain evidence="2 3">DSM 25903</strain>
    </source>
</reference>
<proteinExistence type="predicted"/>
<name>A0A4R7BXS5_9HYPH</name>
<dbReference type="SUPFAM" id="SSF52206">
    <property type="entry name" value="Hypothetical protein MTH538"/>
    <property type="match status" value="1"/>
</dbReference>
<protein>
    <submittedName>
        <fullName evidence="2">TIR-like protein DUF1863</fullName>
    </submittedName>
</protein>
<dbReference type="Proteomes" id="UP000295122">
    <property type="component" value="Unassembled WGS sequence"/>
</dbReference>
<evidence type="ECO:0000259" key="1">
    <source>
        <dbReference type="Pfam" id="PF08937"/>
    </source>
</evidence>
<dbReference type="RefSeq" id="WP_133771603.1">
    <property type="nucleotide sequence ID" value="NZ_SNZR01000013.1"/>
</dbReference>
<gene>
    <name evidence="2" type="ORF">EV668_3161</name>
</gene>
<feature type="domain" description="Thoeris protein ThsB TIR-like" evidence="1">
    <location>
        <begin position="27"/>
        <end position="127"/>
    </location>
</feature>
<dbReference type="Pfam" id="PF08937">
    <property type="entry name" value="ThsB_TIR"/>
    <property type="match status" value="1"/>
</dbReference>
<evidence type="ECO:0000313" key="2">
    <source>
        <dbReference type="EMBL" id="TDR90313.1"/>
    </source>
</evidence>
<organism evidence="2 3">
    <name type="scientific">Enterovirga rhinocerotis</name>
    <dbReference type="NCBI Taxonomy" id="1339210"/>
    <lineage>
        <taxon>Bacteria</taxon>
        <taxon>Pseudomonadati</taxon>
        <taxon>Pseudomonadota</taxon>
        <taxon>Alphaproteobacteria</taxon>
        <taxon>Hyphomicrobiales</taxon>
        <taxon>Methylobacteriaceae</taxon>
        <taxon>Enterovirga</taxon>
    </lineage>
</organism>
<dbReference type="InterPro" id="IPR015032">
    <property type="entry name" value="ThsB__TIR-like_domain"/>
</dbReference>
<dbReference type="InterPro" id="IPR036490">
    <property type="entry name" value="ThsB_TIR-like_sf"/>
</dbReference>
<dbReference type="AlphaFoldDB" id="A0A4R7BXS5"/>
<evidence type="ECO:0000313" key="3">
    <source>
        <dbReference type="Proteomes" id="UP000295122"/>
    </source>
</evidence>
<dbReference type="EMBL" id="SNZR01000013">
    <property type="protein sequence ID" value="TDR90313.1"/>
    <property type="molecule type" value="Genomic_DNA"/>
</dbReference>
<dbReference type="OrthoDB" id="9811746at2"/>
<comment type="caution">
    <text evidence="2">The sequence shown here is derived from an EMBL/GenBank/DDBJ whole genome shotgun (WGS) entry which is preliminary data.</text>
</comment>
<accession>A0A4R7BXS5</accession>